<protein>
    <submittedName>
        <fullName evidence="1">Uncharacterized protein</fullName>
    </submittedName>
</protein>
<dbReference type="AlphaFoldDB" id="A0A3B0X6M4"/>
<accession>A0A3B0X6M4</accession>
<dbReference type="EMBL" id="UOFG01000199">
    <property type="protein sequence ID" value="VAW63381.1"/>
    <property type="molecule type" value="Genomic_DNA"/>
</dbReference>
<name>A0A3B0X6M4_9ZZZZ</name>
<sequence>MTNVFLVKTPLQLLNAIEARHYFNLDLNDCVLIAMGDRKSQPQILMLLDDINEWGEVIDLNDVDLFCDNPFELKRNGFIKKIQKLKIFRKSFFYIIRLNKISKCLSSVKYIFVGYTRYTYMSHFVNITNHDELVFLDDGNGTINYAERRRVGANAVSGISMKKKVKLYAKRLFQRVQDQEKESACFFTAYDISPGDKDKVIKNNFLYLKSKVSEAPSINEVYFIGSPLSEVGIVSSDYYVDHLNRIKKYFKNKKIVYIAHRRDSEKKLQIIKDKLGISVVFFDYPIEYQLAFVGPRPLILASFFSAALDSCRLIFGEKINLVSFKIDAVNSLQRESINDLYKGYELFKNDSFKVVSDY</sequence>
<evidence type="ECO:0000313" key="1">
    <source>
        <dbReference type="EMBL" id="VAW63381.1"/>
    </source>
</evidence>
<proteinExistence type="predicted"/>
<reference evidence="1" key="1">
    <citation type="submission" date="2018-06" db="EMBL/GenBank/DDBJ databases">
        <authorList>
            <person name="Zhirakovskaya E."/>
        </authorList>
    </citation>
    <scope>NUCLEOTIDE SEQUENCE</scope>
</reference>
<organism evidence="1">
    <name type="scientific">hydrothermal vent metagenome</name>
    <dbReference type="NCBI Taxonomy" id="652676"/>
    <lineage>
        <taxon>unclassified sequences</taxon>
        <taxon>metagenomes</taxon>
        <taxon>ecological metagenomes</taxon>
    </lineage>
</organism>
<gene>
    <name evidence="1" type="ORF">MNBD_GAMMA11-1570</name>
</gene>